<comment type="caution">
    <text evidence="2">The sequence shown here is derived from an EMBL/GenBank/DDBJ whole genome shotgun (WGS) entry which is preliminary data.</text>
</comment>
<keyword evidence="1" id="KW-0472">Membrane</keyword>
<keyword evidence="1" id="KW-0812">Transmembrane</keyword>
<protein>
    <submittedName>
        <fullName evidence="2">Uncharacterized protein</fullName>
    </submittedName>
</protein>
<accession>A0A2K3KAG0</accession>
<dbReference type="Proteomes" id="UP000236291">
    <property type="component" value="Unassembled WGS sequence"/>
</dbReference>
<dbReference type="AlphaFoldDB" id="A0A2K3KAG0"/>
<keyword evidence="1" id="KW-1133">Transmembrane helix</keyword>
<organism evidence="2 3">
    <name type="scientific">Trifolium pratense</name>
    <name type="common">Red clover</name>
    <dbReference type="NCBI Taxonomy" id="57577"/>
    <lineage>
        <taxon>Eukaryota</taxon>
        <taxon>Viridiplantae</taxon>
        <taxon>Streptophyta</taxon>
        <taxon>Embryophyta</taxon>
        <taxon>Tracheophyta</taxon>
        <taxon>Spermatophyta</taxon>
        <taxon>Magnoliopsida</taxon>
        <taxon>eudicotyledons</taxon>
        <taxon>Gunneridae</taxon>
        <taxon>Pentapetalae</taxon>
        <taxon>rosids</taxon>
        <taxon>fabids</taxon>
        <taxon>Fabales</taxon>
        <taxon>Fabaceae</taxon>
        <taxon>Papilionoideae</taxon>
        <taxon>50 kb inversion clade</taxon>
        <taxon>NPAAA clade</taxon>
        <taxon>Hologalegina</taxon>
        <taxon>IRL clade</taxon>
        <taxon>Trifolieae</taxon>
        <taxon>Trifolium</taxon>
    </lineage>
</organism>
<dbReference type="EMBL" id="ASHM01089912">
    <property type="protein sequence ID" value="PNX63275.1"/>
    <property type="molecule type" value="Genomic_DNA"/>
</dbReference>
<gene>
    <name evidence="2" type="ORF">L195_g053423</name>
</gene>
<reference evidence="2 3" key="2">
    <citation type="journal article" date="2017" name="Front. Plant Sci.">
        <title>Gene Classification and Mining of Molecular Markers Useful in Red Clover (Trifolium pratense) Breeding.</title>
        <authorList>
            <person name="Istvanek J."/>
            <person name="Dluhosova J."/>
            <person name="Dluhos P."/>
            <person name="Patkova L."/>
            <person name="Nedelnik J."/>
            <person name="Repkova J."/>
        </authorList>
    </citation>
    <scope>NUCLEOTIDE SEQUENCE [LARGE SCALE GENOMIC DNA]</scope>
    <source>
        <strain evidence="3">cv. Tatra</strain>
        <tissue evidence="2">Young leaves</tissue>
    </source>
</reference>
<name>A0A2K3KAG0_TRIPR</name>
<feature type="transmembrane region" description="Helical" evidence="1">
    <location>
        <begin position="20"/>
        <end position="39"/>
    </location>
</feature>
<reference evidence="2 3" key="1">
    <citation type="journal article" date="2014" name="Am. J. Bot.">
        <title>Genome assembly and annotation for red clover (Trifolium pratense; Fabaceae).</title>
        <authorList>
            <person name="Istvanek J."/>
            <person name="Jaros M."/>
            <person name="Krenek A."/>
            <person name="Repkova J."/>
        </authorList>
    </citation>
    <scope>NUCLEOTIDE SEQUENCE [LARGE SCALE GENOMIC DNA]</scope>
    <source>
        <strain evidence="3">cv. Tatra</strain>
        <tissue evidence="2">Young leaves</tissue>
    </source>
</reference>
<evidence type="ECO:0000256" key="1">
    <source>
        <dbReference type="SAM" id="Phobius"/>
    </source>
</evidence>
<evidence type="ECO:0000313" key="2">
    <source>
        <dbReference type="EMBL" id="PNX63275.1"/>
    </source>
</evidence>
<sequence length="111" mass="12321">MRKKKILSSPSSLPSVTFRLLLFLSVTKVPAILLLSLPLSSSSWQHHHNCILRLLFVDFDGAIEMDMEVCSDGEATDKEDVCGTEGFTKAEERNRLNGRREAAAAAAMSRR</sequence>
<proteinExistence type="predicted"/>
<evidence type="ECO:0000313" key="3">
    <source>
        <dbReference type="Proteomes" id="UP000236291"/>
    </source>
</evidence>